<sequence>MISRYLTRANLDINVSQIEEALSELDSFIAETANKQEAVWSFMIPELGEGGACSLFGHLQEAPFELESYLVRSPQSDLRLSQLQTIVHYIQQRTNVDWFGIYQNTVTNEGLQLLKLSYCGAPSRPLFPVNDTFAATSNNVQVVMSGLGRVINNVPSYVESGGEYYTCDPKVQSESCLPLYDEHMQCIGIIDAEAFRNDFFTAETLAILIAACIRIPHYLP</sequence>
<keyword evidence="2" id="KW-0808">Transferase</keyword>
<evidence type="ECO:0000313" key="2">
    <source>
        <dbReference type="EMBL" id="TMO70513.1"/>
    </source>
</evidence>
<reference evidence="5" key="2">
    <citation type="submission" date="2019-06" db="EMBL/GenBank/DDBJ databases">
        <title>Co-occurence of chitin degradation, pigmentation and bioactivity in marine Pseudoalteromonas.</title>
        <authorList>
            <person name="Sonnenschein E.C."/>
            <person name="Bech P.K."/>
        </authorList>
    </citation>
    <scope>NUCLEOTIDE SEQUENCE [LARGE SCALE GENOMIC DNA]</scope>
    <source>
        <strain evidence="5">S3790</strain>
    </source>
</reference>
<dbReference type="Proteomes" id="UP000307164">
    <property type="component" value="Unassembled WGS sequence"/>
</dbReference>
<reference evidence="2 5" key="1">
    <citation type="submission" date="2018-01" db="EMBL/GenBank/DDBJ databases">
        <authorList>
            <person name="Paulsen S."/>
            <person name="Gram L.K."/>
        </authorList>
    </citation>
    <scope>NUCLEOTIDE SEQUENCE [LARGE SCALE GENOMIC DNA]</scope>
    <source>
        <strain evidence="2 5">S3790</strain>
        <strain evidence="3">S3895</strain>
    </source>
</reference>
<feature type="domain" description="GAF" evidence="1">
    <location>
        <begin position="82"/>
        <end position="212"/>
    </location>
</feature>
<dbReference type="EMBL" id="PNBX01000003">
    <property type="protein sequence ID" value="TMO70513.1"/>
    <property type="molecule type" value="Genomic_DNA"/>
</dbReference>
<proteinExistence type="predicted"/>
<organism evidence="2 5">
    <name type="scientific">Pseudoalteromonas aurantia</name>
    <dbReference type="NCBI Taxonomy" id="43654"/>
    <lineage>
        <taxon>Bacteria</taxon>
        <taxon>Pseudomonadati</taxon>
        <taxon>Pseudomonadota</taxon>
        <taxon>Gammaproteobacteria</taxon>
        <taxon>Alteromonadales</taxon>
        <taxon>Pseudoalteromonadaceae</taxon>
        <taxon>Pseudoalteromonas</taxon>
    </lineage>
</organism>
<dbReference type="AlphaFoldDB" id="A0A5S3VF60"/>
<dbReference type="EMBL" id="PNBW01000019">
    <property type="protein sequence ID" value="TMO77621.1"/>
    <property type="molecule type" value="Genomic_DNA"/>
</dbReference>
<dbReference type="Proteomes" id="UP000307217">
    <property type="component" value="Unassembled WGS sequence"/>
</dbReference>
<dbReference type="OrthoDB" id="5762638at2"/>
<comment type="caution">
    <text evidence="2">The sequence shown here is derived from an EMBL/GenBank/DDBJ whole genome shotgun (WGS) entry which is preliminary data.</text>
</comment>
<dbReference type="Pfam" id="PF01590">
    <property type="entry name" value="GAF"/>
    <property type="match status" value="1"/>
</dbReference>
<dbReference type="RefSeq" id="WP_138589655.1">
    <property type="nucleotide sequence ID" value="NZ_PNBW01000019.1"/>
</dbReference>
<evidence type="ECO:0000313" key="3">
    <source>
        <dbReference type="EMBL" id="TMO77621.1"/>
    </source>
</evidence>
<dbReference type="InterPro" id="IPR029016">
    <property type="entry name" value="GAF-like_dom_sf"/>
</dbReference>
<dbReference type="SUPFAM" id="SSF55781">
    <property type="entry name" value="GAF domain-like"/>
    <property type="match status" value="1"/>
</dbReference>
<keyword evidence="2" id="KW-0418">Kinase</keyword>
<evidence type="ECO:0000259" key="1">
    <source>
        <dbReference type="Pfam" id="PF01590"/>
    </source>
</evidence>
<name>A0A5S3VF60_9GAMM</name>
<dbReference type="Gene3D" id="3.30.450.40">
    <property type="match status" value="1"/>
</dbReference>
<keyword evidence="4" id="KW-1185">Reference proteome</keyword>
<reference evidence="2" key="3">
    <citation type="submission" date="2019-09" db="EMBL/GenBank/DDBJ databases">
        <title>Co-occurence of chitin degradation, pigmentation and bioactivity in marine Pseudoalteromonas.</title>
        <authorList>
            <person name="Sonnenschein E.C."/>
            <person name="Bech P.K."/>
        </authorList>
    </citation>
    <scope>NUCLEOTIDE SEQUENCE</scope>
    <source>
        <strain evidence="2">S3790</strain>
        <strain evidence="3 4">S3895</strain>
    </source>
</reference>
<dbReference type="InterPro" id="IPR003018">
    <property type="entry name" value="GAF"/>
</dbReference>
<evidence type="ECO:0000313" key="4">
    <source>
        <dbReference type="Proteomes" id="UP000307164"/>
    </source>
</evidence>
<protein>
    <submittedName>
        <fullName evidence="2">Histidine kinase</fullName>
    </submittedName>
</protein>
<gene>
    <name evidence="2" type="ORF">CWC19_01465</name>
    <name evidence="3" type="ORF">CWC20_03265</name>
</gene>
<dbReference type="GO" id="GO:0016301">
    <property type="term" value="F:kinase activity"/>
    <property type="evidence" value="ECO:0007669"/>
    <property type="project" value="UniProtKB-KW"/>
</dbReference>
<evidence type="ECO:0000313" key="5">
    <source>
        <dbReference type="Proteomes" id="UP000307217"/>
    </source>
</evidence>
<accession>A0A5S3VF60</accession>